<feature type="signal peptide" evidence="1">
    <location>
        <begin position="1"/>
        <end position="24"/>
    </location>
</feature>
<dbReference type="RefSeq" id="WP_017749642.1">
    <property type="nucleotide sequence ID" value="NZ_KQ976354.1"/>
</dbReference>
<dbReference type="EMBL" id="ANNX02000051">
    <property type="protein sequence ID" value="KYC35419.1"/>
    <property type="molecule type" value="Genomic_DNA"/>
</dbReference>
<dbReference type="OrthoDB" id="514652at2"/>
<accession>A0A139WSL8</accession>
<keyword evidence="1" id="KW-0732">Signal</keyword>
<dbReference type="AlphaFoldDB" id="A0A139WSL8"/>
<dbReference type="Proteomes" id="UP000076925">
    <property type="component" value="Unassembled WGS sequence"/>
</dbReference>
<sequence length="109" mass="11879">MRKLSVTLLLILGFSVFFNTTTRASEKLPLTTLVLRDHNITITSTPNGFAYTVRSSDGTILDAQLNDTQLQAKYPDVYDAIRPAMADGKGIDATVWGGTQHVPTNALPK</sequence>
<evidence type="ECO:0000313" key="3">
    <source>
        <dbReference type="Proteomes" id="UP000076925"/>
    </source>
</evidence>
<name>A0A139WSL8_9CYAN</name>
<protein>
    <submittedName>
        <fullName evidence="2">Uncharacterized protein</fullName>
    </submittedName>
</protein>
<comment type="caution">
    <text evidence="2">The sequence shown here is derived from an EMBL/GenBank/DDBJ whole genome shotgun (WGS) entry which is preliminary data.</text>
</comment>
<gene>
    <name evidence="2" type="ORF">WA1_06225</name>
</gene>
<evidence type="ECO:0000313" key="2">
    <source>
        <dbReference type="EMBL" id="KYC35419.1"/>
    </source>
</evidence>
<organism evidence="2 3">
    <name type="scientific">Scytonema hofmannii PCC 7110</name>
    <dbReference type="NCBI Taxonomy" id="128403"/>
    <lineage>
        <taxon>Bacteria</taxon>
        <taxon>Bacillati</taxon>
        <taxon>Cyanobacteriota</taxon>
        <taxon>Cyanophyceae</taxon>
        <taxon>Nostocales</taxon>
        <taxon>Scytonemataceae</taxon>
        <taxon>Scytonema</taxon>
    </lineage>
</organism>
<keyword evidence="3" id="KW-1185">Reference proteome</keyword>
<evidence type="ECO:0000256" key="1">
    <source>
        <dbReference type="SAM" id="SignalP"/>
    </source>
</evidence>
<proteinExistence type="predicted"/>
<feature type="chain" id="PRO_5007300422" evidence="1">
    <location>
        <begin position="25"/>
        <end position="109"/>
    </location>
</feature>
<reference evidence="2 3" key="1">
    <citation type="journal article" date="2013" name="Genome Biol. Evol.">
        <title>Genomes of Stigonematalean cyanobacteria (subsection V) and the evolution of oxygenic photosynthesis from prokaryotes to plastids.</title>
        <authorList>
            <person name="Dagan T."/>
            <person name="Roettger M."/>
            <person name="Stucken K."/>
            <person name="Landan G."/>
            <person name="Koch R."/>
            <person name="Major P."/>
            <person name="Gould S.B."/>
            <person name="Goremykin V.V."/>
            <person name="Rippka R."/>
            <person name="Tandeau de Marsac N."/>
            <person name="Gugger M."/>
            <person name="Lockhart P.J."/>
            <person name="Allen J.F."/>
            <person name="Brune I."/>
            <person name="Maus I."/>
            <person name="Puhler A."/>
            <person name="Martin W.F."/>
        </authorList>
    </citation>
    <scope>NUCLEOTIDE SEQUENCE [LARGE SCALE GENOMIC DNA]</scope>
    <source>
        <strain evidence="2 3">PCC 7110</strain>
    </source>
</reference>